<protein>
    <submittedName>
        <fullName evidence="1">Uncharacterized protein</fullName>
    </submittedName>
</protein>
<accession>A0A482VY48</accession>
<gene>
    <name evidence="1" type="ORF">BDFB_003561</name>
</gene>
<keyword evidence="2" id="KW-1185">Reference proteome</keyword>
<evidence type="ECO:0000313" key="2">
    <source>
        <dbReference type="Proteomes" id="UP000292052"/>
    </source>
</evidence>
<name>A0A482VY48_ASBVE</name>
<dbReference type="EMBL" id="QDEB01048317">
    <property type="protein sequence ID" value="RZC37881.1"/>
    <property type="molecule type" value="Genomic_DNA"/>
</dbReference>
<dbReference type="AlphaFoldDB" id="A0A482VY48"/>
<dbReference type="OrthoDB" id="6765637at2759"/>
<organism evidence="1 2">
    <name type="scientific">Asbolus verrucosus</name>
    <name type="common">Desert ironclad beetle</name>
    <dbReference type="NCBI Taxonomy" id="1661398"/>
    <lineage>
        <taxon>Eukaryota</taxon>
        <taxon>Metazoa</taxon>
        <taxon>Ecdysozoa</taxon>
        <taxon>Arthropoda</taxon>
        <taxon>Hexapoda</taxon>
        <taxon>Insecta</taxon>
        <taxon>Pterygota</taxon>
        <taxon>Neoptera</taxon>
        <taxon>Endopterygota</taxon>
        <taxon>Coleoptera</taxon>
        <taxon>Polyphaga</taxon>
        <taxon>Cucujiformia</taxon>
        <taxon>Tenebrionidae</taxon>
        <taxon>Pimeliinae</taxon>
        <taxon>Asbolus</taxon>
    </lineage>
</organism>
<dbReference type="Proteomes" id="UP000292052">
    <property type="component" value="Unassembled WGS sequence"/>
</dbReference>
<sequence>MNSQFIEQVQILMHAQQIKCAESVFGKSNYMWLCSKRTPVIWMSTKDEFLIRQALTKVTPDQQVKVMKQLLTWLDNHPDVHSLKIPEMSLRLLNHTANANIMNEFAVSRMSSFRSSLRRLSLITNRIAPAVASQSNRPRRSVTFNDVPIVYRINKY</sequence>
<proteinExistence type="predicted"/>
<comment type="caution">
    <text evidence="1">The sequence shown here is derived from an EMBL/GenBank/DDBJ whole genome shotgun (WGS) entry which is preliminary data.</text>
</comment>
<evidence type="ECO:0000313" key="1">
    <source>
        <dbReference type="EMBL" id="RZC37881.1"/>
    </source>
</evidence>
<reference evidence="1 2" key="1">
    <citation type="submission" date="2017-03" db="EMBL/GenBank/DDBJ databases">
        <title>Genome of the blue death feigning beetle - Asbolus verrucosus.</title>
        <authorList>
            <person name="Rider S.D."/>
        </authorList>
    </citation>
    <scope>NUCLEOTIDE SEQUENCE [LARGE SCALE GENOMIC DNA]</scope>
    <source>
        <strain evidence="1">Butters</strain>
        <tissue evidence="1">Head and leg muscle</tissue>
    </source>
</reference>